<evidence type="ECO:0000313" key="4">
    <source>
        <dbReference type="Proteomes" id="UP001596513"/>
    </source>
</evidence>
<dbReference type="NCBIfam" id="TIGR00689">
    <property type="entry name" value="rpiB_lacA_lacB"/>
    <property type="match status" value="1"/>
</dbReference>
<dbReference type="Proteomes" id="UP001596513">
    <property type="component" value="Unassembled WGS sequence"/>
</dbReference>
<dbReference type="SUPFAM" id="SSF89623">
    <property type="entry name" value="Ribose/Galactose isomerase RpiB/AlsB"/>
    <property type="match status" value="1"/>
</dbReference>
<dbReference type="Pfam" id="PF02502">
    <property type="entry name" value="LacAB_rpiB"/>
    <property type="match status" value="1"/>
</dbReference>
<dbReference type="PIRSF" id="PIRSF005384">
    <property type="entry name" value="RpiB_LacA_B"/>
    <property type="match status" value="1"/>
</dbReference>
<dbReference type="RefSeq" id="WP_380200813.1">
    <property type="nucleotide sequence ID" value="NZ_JBHTEK010000001.1"/>
</dbReference>
<sequence>MKIALGSDHAGFAQKEMLRTWLSSQGHEVHDFGTHTADSMDYPDVAHPLSEAVAAGEYEEGILLCGSANGVAITANKHAGVRAAIAWLPELASLARQHNDANVLCVPARYVSGEQAQEIVSAFLKTDFEGGRHQHRVSKIDG</sequence>
<dbReference type="InterPro" id="IPR036569">
    <property type="entry name" value="RpiB_LacA_LacB_sf"/>
</dbReference>
<name>A0ABW2U167_9BACT</name>
<comment type="similarity">
    <text evidence="1">Belongs to the LacAB/RpiB family.</text>
</comment>
<proteinExistence type="inferred from homology"/>
<evidence type="ECO:0000256" key="2">
    <source>
        <dbReference type="ARBA" id="ARBA00023235"/>
    </source>
</evidence>
<organism evidence="3 4">
    <name type="scientific">Hymenobacter humi</name>
    <dbReference type="NCBI Taxonomy" id="1411620"/>
    <lineage>
        <taxon>Bacteria</taxon>
        <taxon>Pseudomonadati</taxon>
        <taxon>Bacteroidota</taxon>
        <taxon>Cytophagia</taxon>
        <taxon>Cytophagales</taxon>
        <taxon>Hymenobacteraceae</taxon>
        <taxon>Hymenobacter</taxon>
    </lineage>
</organism>
<dbReference type="EMBL" id="JBHTEK010000001">
    <property type="protein sequence ID" value="MFC7666804.1"/>
    <property type="molecule type" value="Genomic_DNA"/>
</dbReference>
<dbReference type="GO" id="GO:0004751">
    <property type="term" value="F:ribose-5-phosphate isomerase activity"/>
    <property type="evidence" value="ECO:0007669"/>
    <property type="project" value="UniProtKB-EC"/>
</dbReference>
<dbReference type="NCBIfam" id="TIGR01120">
    <property type="entry name" value="rpiB"/>
    <property type="match status" value="1"/>
</dbReference>
<dbReference type="InterPro" id="IPR004785">
    <property type="entry name" value="RpiB"/>
</dbReference>
<dbReference type="Gene3D" id="3.40.1400.10">
    <property type="entry name" value="Sugar-phosphate isomerase, RpiB/LacA/LacB"/>
    <property type="match status" value="1"/>
</dbReference>
<protein>
    <submittedName>
        <fullName evidence="3">Ribose 5-phosphate isomerase B</fullName>
        <ecNumber evidence="3">5.3.1.6</ecNumber>
    </submittedName>
</protein>
<dbReference type="PANTHER" id="PTHR30345">
    <property type="entry name" value="RIBOSE-5-PHOSPHATE ISOMERASE B"/>
    <property type="match status" value="1"/>
</dbReference>
<keyword evidence="4" id="KW-1185">Reference proteome</keyword>
<evidence type="ECO:0000313" key="3">
    <source>
        <dbReference type="EMBL" id="MFC7666804.1"/>
    </source>
</evidence>
<dbReference type="EC" id="5.3.1.6" evidence="3"/>
<dbReference type="PANTHER" id="PTHR30345:SF0">
    <property type="entry name" value="DNA DAMAGE-REPAIR_TOLERATION PROTEIN DRT102"/>
    <property type="match status" value="1"/>
</dbReference>
<keyword evidence="2 3" id="KW-0413">Isomerase</keyword>
<reference evidence="4" key="1">
    <citation type="journal article" date="2019" name="Int. J. Syst. Evol. Microbiol.">
        <title>The Global Catalogue of Microorganisms (GCM) 10K type strain sequencing project: providing services to taxonomists for standard genome sequencing and annotation.</title>
        <authorList>
            <consortium name="The Broad Institute Genomics Platform"/>
            <consortium name="The Broad Institute Genome Sequencing Center for Infectious Disease"/>
            <person name="Wu L."/>
            <person name="Ma J."/>
        </authorList>
    </citation>
    <scope>NUCLEOTIDE SEQUENCE [LARGE SCALE GENOMIC DNA]</scope>
    <source>
        <strain evidence="4">JCM 19635</strain>
    </source>
</reference>
<comment type="caution">
    <text evidence="3">The sequence shown here is derived from an EMBL/GenBank/DDBJ whole genome shotgun (WGS) entry which is preliminary data.</text>
</comment>
<dbReference type="InterPro" id="IPR003500">
    <property type="entry name" value="RpiB_LacA_LacB"/>
</dbReference>
<dbReference type="NCBIfam" id="NF004051">
    <property type="entry name" value="PRK05571.1"/>
    <property type="match status" value="1"/>
</dbReference>
<gene>
    <name evidence="3" type="primary">rpiB</name>
    <name evidence="3" type="ORF">ACFQT0_04745</name>
</gene>
<evidence type="ECO:0000256" key="1">
    <source>
        <dbReference type="ARBA" id="ARBA00008754"/>
    </source>
</evidence>
<accession>A0ABW2U167</accession>